<dbReference type="EMBL" id="MT143017">
    <property type="protein sequence ID" value="QJA91832.1"/>
    <property type="molecule type" value="Genomic_DNA"/>
</dbReference>
<sequence length="44" mass="4768">MCKWCGEDMQGLDKCPFCGTLAGEDSPRIKKVASKAPVKKPGKK</sequence>
<reference evidence="1" key="1">
    <citation type="submission" date="2020-03" db="EMBL/GenBank/DDBJ databases">
        <title>The deep terrestrial virosphere.</title>
        <authorList>
            <person name="Holmfeldt K."/>
            <person name="Nilsson E."/>
            <person name="Simone D."/>
            <person name="Lopez-Fernandez M."/>
            <person name="Wu X."/>
            <person name="de Brujin I."/>
            <person name="Lundin D."/>
            <person name="Andersson A."/>
            <person name="Bertilsson S."/>
            <person name="Dopson M."/>
        </authorList>
    </citation>
    <scope>NUCLEOTIDE SEQUENCE</scope>
    <source>
        <strain evidence="1">MM415B03246</strain>
    </source>
</reference>
<gene>
    <name evidence="1" type="ORF">MM415B03246_0005</name>
</gene>
<protein>
    <submittedName>
        <fullName evidence="1">Uncharacterized protein</fullName>
    </submittedName>
</protein>
<name>A0A6M3LDV8_9ZZZZ</name>
<proteinExistence type="predicted"/>
<dbReference type="AlphaFoldDB" id="A0A6M3LDV8"/>
<accession>A0A6M3LDV8</accession>
<organism evidence="1">
    <name type="scientific">viral metagenome</name>
    <dbReference type="NCBI Taxonomy" id="1070528"/>
    <lineage>
        <taxon>unclassified sequences</taxon>
        <taxon>metagenomes</taxon>
        <taxon>organismal metagenomes</taxon>
    </lineage>
</organism>
<evidence type="ECO:0000313" key="1">
    <source>
        <dbReference type="EMBL" id="QJA91832.1"/>
    </source>
</evidence>